<comment type="caution">
    <text evidence="11">The sequence shown here is derived from an EMBL/GenBank/DDBJ whole genome shotgun (WGS) entry which is preliminary data.</text>
</comment>
<evidence type="ECO:0000256" key="7">
    <source>
        <dbReference type="ARBA" id="ARBA00022779"/>
    </source>
</evidence>
<keyword evidence="11" id="KW-0282">Flagellum</keyword>
<name>A0ABW2UGK0_9RHOB</name>
<proteinExistence type="inferred from homology"/>
<dbReference type="InterPro" id="IPR005503">
    <property type="entry name" value="FliL"/>
</dbReference>
<keyword evidence="6" id="KW-0812">Transmembrane</keyword>
<evidence type="ECO:0000256" key="8">
    <source>
        <dbReference type="ARBA" id="ARBA00022989"/>
    </source>
</evidence>
<keyword evidence="4" id="KW-1003">Cell membrane</keyword>
<evidence type="ECO:0000256" key="2">
    <source>
        <dbReference type="ARBA" id="ARBA00004162"/>
    </source>
</evidence>
<sequence>MRKLLPVLLAITGLGIGIAGGLLLRTPAAPDDPLAVEEDTAAPTVAGETQFMPLSSQFVVPLVENGRVQSMVVLSLSLEIAAGSLADLQAREPKLRDSFLQVMFDHANAGGFRGNFTTSSSMQTLREALREAARKQAGPAVRDVLISDILRQDS</sequence>
<keyword evidence="12" id="KW-1185">Reference proteome</keyword>
<evidence type="ECO:0000313" key="12">
    <source>
        <dbReference type="Proteomes" id="UP001596516"/>
    </source>
</evidence>
<keyword evidence="11" id="KW-0966">Cell projection</keyword>
<evidence type="ECO:0000256" key="4">
    <source>
        <dbReference type="ARBA" id="ARBA00022475"/>
    </source>
</evidence>
<dbReference type="RefSeq" id="WP_377397296.1">
    <property type="nucleotide sequence ID" value="NZ_JBHTFQ010000001.1"/>
</dbReference>
<accession>A0ABW2UGK0</accession>
<dbReference type="Proteomes" id="UP001596516">
    <property type="component" value="Unassembled WGS sequence"/>
</dbReference>
<keyword evidence="9 10" id="KW-0472">Membrane</keyword>
<organism evidence="11 12">
    <name type="scientific">Plastorhodobacter daqingensis</name>
    <dbReference type="NCBI Taxonomy" id="1387281"/>
    <lineage>
        <taxon>Bacteria</taxon>
        <taxon>Pseudomonadati</taxon>
        <taxon>Pseudomonadota</taxon>
        <taxon>Alphaproteobacteria</taxon>
        <taxon>Rhodobacterales</taxon>
        <taxon>Paracoccaceae</taxon>
        <taxon>Plastorhodobacter</taxon>
    </lineage>
</organism>
<evidence type="ECO:0000256" key="3">
    <source>
        <dbReference type="ARBA" id="ARBA00008281"/>
    </source>
</evidence>
<keyword evidence="5 10" id="KW-0145">Chemotaxis</keyword>
<comment type="function">
    <text evidence="1 10">Controls the rotational direction of flagella during chemotaxis.</text>
</comment>
<evidence type="ECO:0000256" key="9">
    <source>
        <dbReference type="ARBA" id="ARBA00023136"/>
    </source>
</evidence>
<reference evidence="12" key="1">
    <citation type="journal article" date="2019" name="Int. J. Syst. Evol. Microbiol.">
        <title>The Global Catalogue of Microorganisms (GCM) 10K type strain sequencing project: providing services to taxonomists for standard genome sequencing and annotation.</title>
        <authorList>
            <consortium name="The Broad Institute Genomics Platform"/>
            <consortium name="The Broad Institute Genome Sequencing Center for Infectious Disease"/>
            <person name="Wu L."/>
            <person name="Ma J."/>
        </authorList>
    </citation>
    <scope>NUCLEOTIDE SEQUENCE [LARGE SCALE GENOMIC DNA]</scope>
    <source>
        <strain evidence="12">CGMCC 1.12750</strain>
    </source>
</reference>
<evidence type="ECO:0000256" key="5">
    <source>
        <dbReference type="ARBA" id="ARBA00022500"/>
    </source>
</evidence>
<evidence type="ECO:0000256" key="10">
    <source>
        <dbReference type="RuleBase" id="RU364125"/>
    </source>
</evidence>
<keyword evidence="10" id="KW-0997">Cell inner membrane</keyword>
<keyword evidence="11" id="KW-0969">Cilium</keyword>
<comment type="subcellular location">
    <subcellularLocation>
        <location evidence="10">Cell inner membrane</location>
    </subcellularLocation>
    <subcellularLocation>
        <location evidence="2">Cell membrane</location>
        <topology evidence="2">Single-pass membrane protein</topology>
    </subcellularLocation>
</comment>
<evidence type="ECO:0000256" key="1">
    <source>
        <dbReference type="ARBA" id="ARBA00002254"/>
    </source>
</evidence>
<evidence type="ECO:0000256" key="6">
    <source>
        <dbReference type="ARBA" id="ARBA00022692"/>
    </source>
</evidence>
<gene>
    <name evidence="11" type="ORF">ACFQXB_00180</name>
</gene>
<keyword evidence="8" id="KW-1133">Transmembrane helix</keyword>
<protein>
    <recommendedName>
        <fullName evidence="10">Flagellar protein FliL</fullName>
    </recommendedName>
</protein>
<dbReference type="Pfam" id="PF03748">
    <property type="entry name" value="FliL"/>
    <property type="match status" value="1"/>
</dbReference>
<evidence type="ECO:0000313" key="11">
    <source>
        <dbReference type="EMBL" id="MFC7702607.1"/>
    </source>
</evidence>
<comment type="similarity">
    <text evidence="3 10">Belongs to the FliL family.</text>
</comment>
<dbReference type="EMBL" id="JBHTFQ010000001">
    <property type="protein sequence ID" value="MFC7702607.1"/>
    <property type="molecule type" value="Genomic_DNA"/>
</dbReference>
<keyword evidence="7 10" id="KW-0283">Flagellar rotation</keyword>